<keyword evidence="5 11" id="KW-1133">Transmembrane helix</keyword>
<keyword evidence="3 10" id="KW-0813">Transport</keyword>
<feature type="binding site" evidence="8">
    <location>
        <position position="417"/>
    </location>
    <ligand>
        <name>Na(+)</name>
        <dbReference type="ChEBI" id="CHEBI:29101"/>
        <label>1</label>
    </ligand>
</feature>
<evidence type="ECO:0000256" key="6">
    <source>
        <dbReference type="ARBA" id="ARBA00023136"/>
    </source>
</evidence>
<evidence type="ECO:0000313" key="13">
    <source>
        <dbReference type="Proteomes" id="UP000596742"/>
    </source>
</evidence>
<dbReference type="PANTHER" id="PTHR11616:SF321">
    <property type="entry name" value="SODIUM-DEPENDENT NUTRIENT AMINO ACID TRANSPORTER 1-RELATED"/>
    <property type="match status" value="1"/>
</dbReference>
<evidence type="ECO:0000256" key="1">
    <source>
        <dbReference type="ARBA" id="ARBA00004141"/>
    </source>
</evidence>
<accession>A0A8B6CE57</accession>
<organism evidence="12 13">
    <name type="scientific">Mytilus galloprovincialis</name>
    <name type="common">Mediterranean mussel</name>
    <dbReference type="NCBI Taxonomy" id="29158"/>
    <lineage>
        <taxon>Eukaryota</taxon>
        <taxon>Metazoa</taxon>
        <taxon>Spiralia</taxon>
        <taxon>Lophotrochozoa</taxon>
        <taxon>Mollusca</taxon>
        <taxon>Bivalvia</taxon>
        <taxon>Autobranchia</taxon>
        <taxon>Pteriomorphia</taxon>
        <taxon>Mytilida</taxon>
        <taxon>Mytiloidea</taxon>
        <taxon>Mytilidae</taxon>
        <taxon>Mytilinae</taxon>
        <taxon>Mytilus</taxon>
    </lineage>
</organism>
<feature type="transmembrane region" description="Helical" evidence="11">
    <location>
        <begin position="484"/>
        <end position="508"/>
    </location>
</feature>
<keyword evidence="6 11" id="KW-0472">Membrane</keyword>
<sequence length="563" mass="62810">MSSLSNSSNDFERNRQERGEWSKKVEYVLSMVGYLVGLGNLWRFPYICMRNGGGAFLIPFLFFLVLCGLPLLFLETTIGQFSGKGFLHVWEVCPLFKGIGVGMMIPIFVFSIYYNMIITWTLYYIGNSFLNPLPWTTCDKYWNSPNCVVDHGFLKNINNISGQSLNISSQIYEDTTNMEFITNTSSEWITAQEDFWQNNVLQMSKGLEDLGNLNWRLLLCLLGAWVIVGLCIIKGIKSIGKVVYVTAVLPYILLTVILIRGLTLEGSLYGVMTFLNPDFSKLLEISTYSEAGCTLQMFSLSQFQIWIEAGLQVFFSLGTGTGLLISLASFNKFDNNCLRDSVLLSFTSEGTSIYCGLVIFTVLGFMATKFGLPIDKIVKSGPGIGFMAYPEALAHLPGQNVWSCLFFIMLLTVGLDSQFAICESAVGVLTDSFPRLRRRRSAITVLFCLLCFVLGIIFCFQVLVISTFAGYKRPAYGSYVYPQYAAIIGILISVSPIIPIIVFAIIAIRKAEGITFSEKLRSSMKPTVFWSPVRTDEQNNSKDSLVVGLSVPEKIKLNLLGTK</sequence>
<dbReference type="GO" id="GO:0089718">
    <property type="term" value="P:amino acid import across plasma membrane"/>
    <property type="evidence" value="ECO:0007669"/>
    <property type="project" value="TreeGrafter"/>
</dbReference>
<evidence type="ECO:0000256" key="4">
    <source>
        <dbReference type="ARBA" id="ARBA00022692"/>
    </source>
</evidence>
<keyword evidence="10" id="KW-0769">Symport</keyword>
<dbReference type="PANTHER" id="PTHR11616">
    <property type="entry name" value="SODIUM/CHLORIDE DEPENDENT TRANSPORTER"/>
    <property type="match status" value="1"/>
</dbReference>
<dbReference type="InterPro" id="IPR000175">
    <property type="entry name" value="Na/ntran_symport"/>
</dbReference>
<feature type="transmembrane region" description="Helical" evidence="11">
    <location>
        <begin position="305"/>
        <end position="330"/>
    </location>
</feature>
<gene>
    <name evidence="12" type="ORF">MGAL_10B022795</name>
</gene>
<dbReference type="AlphaFoldDB" id="A0A8B6CE57"/>
<keyword evidence="8" id="KW-0915">Sodium</keyword>
<dbReference type="EMBL" id="UYJE01001644">
    <property type="protein sequence ID" value="VDI03830.1"/>
    <property type="molecule type" value="Genomic_DNA"/>
</dbReference>
<evidence type="ECO:0000256" key="7">
    <source>
        <dbReference type="ARBA" id="ARBA00023180"/>
    </source>
</evidence>
<evidence type="ECO:0000313" key="12">
    <source>
        <dbReference type="EMBL" id="VDI03830.1"/>
    </source>
</evidence>
<feature type="binding site" evidence="8">
    <location>
        <position position="416"/>
    </location>
    <ligand>
        <name>Na(+)</name>
        <dbReference type="ChEBI" id="CHEBI:29101"/>
        <label>1</label>
    </ligand>
</feature>
<feature type="binding site" evidence="8">
    <location>
        <position position="33"/>
    </location>
    <ligand>
        <name>Na(+)</name>
        <dbReference type="ChEBI" id="CHEBI:29101"/>
        <label>1</label>
    </ligand>
</feature>
<comment type="similarity">
    <text evidence="2 10">Belongs to the sodium:neurotransmitter symporter (SNF) (TC 2.A.22) family.</text>
</comment>
<dbReference type="Proteomes" id="UP000596742">
    <property type="component" value="Unassembled WGS sequence"/>
</dbReference>
<dbReference type="InterPro" id="IPR037272">
    <property type="entry name" value="SNS_sf"/>
</dbReference>
<dbReference type="OrthoDB" id="6112166at2759"/>
<reference evidence="12" key="1">
    <citation type="submission" date="2018-11" db="EMBL/GenBank/DDBJ databases">
        <authorList>
            <person name="Alioto T."/>
            <person name="Alioto T."/>
        </authorList>
    </citation>
    <scope>NUCLEOTIDE SEQUENCE</scope>
</reference>
<dbReference type="PRINTS" id="PR00176">
    <property type="entry name" value="NANEUSMPORT"/>
</dbReference>
<keyword evidence="8" id="KW-0479">Metal-binding</keyword>
<comment type="caution">
    <text evidence="12">The sequence shown here is derived from an EMBL/GenBank/DDBJ whole genome shotgun (WGS) entry which is preliminary data.</text>
</comment>
<keyword evidence="7" id="KW-0325">Glycoprotein</keyword>
<feature type="transmembrane region" description="Helical" evidence="11">
    <location>
        <begin position="242"/>
        <end position="262"/>
    </location>
</feature>
<feature type="transmembrane region" description="Helical" evidence="11">
    <location>
        <begin position="95"/>
        <end position="125"/>
    </location>
</feature>
<feature type="transmembrane region" description="Helical" evidence="11">
    <location>
        <begin position="54"/>
        <end position="74"/>
    </location>
</feature>
<dbReference type="PROSITE" id="PS50267">
    <property type="entry name" value="NA_NEUROTRAN_SYMP_3"/>
    <property type="match status" value="1"/>
</dbReference>
<feature type="transmembrane region" description="Helical" evidence="11">
    <location>
        <begin position="400"/>
        <end position="421"/>
    </location>
</feature>
<feature type="transmembrane region" description="Helical" evidence="11">
    <location>
        <begin position="342"/>
        <end position="366"/>
    </location>
</feature>
<evidence type="ECO:0000256" key="9">
    <source>
        <dbReference type="PIRSR" id="PIRSR600175-2"/>
    </source>
</evidence>
<dbReference type="GO" id="GO:0005283">
    <property type="term" value="F:amino acid:sodium symporter activity"/>
    <property type="evidence" value="ECO:0007669"/>
    <property type="project" value="TreeGrafter"/>
</dbReference>
<dbReference type="Pfam" id="PF00209">
    <property type="entry name" value="SNF"/>
    <property type="match status" value="1"/>
</dbReference>
<feature type="transmembrane region" description="Helical" evidence="11">
    <location>
        <begin position="25"/>
        <end position="42"/>
    </location>
</feature>
<evidence type="ECO:0000256" key="8">
    <source>
        <dbReference type="PIRSR" id="PIRSR600175-1"/>
    </source>
</evidence>
<feature type="transmembrane region" description="Helical" evidence="11">
    <location>
        <begin position="213"/>
        <end position="233"/>
    </location>
</feature>
<keyword evidence="9" id="KW-1015">Disulfide bond</keyword>
<evidence type="ECO:0000256" key="5">
    <source>
        <dbReference type="ARBA" id="ARBA00022989"/>
    </source>
</evidence>
<dbReference type="GO" id="GO:0046872">
    <property type="term" value="F:metal ion binding"/>
    <property type="evidence" value="ECO:0007669"/>
    <property type="project" value="UniProtKB-KW"/>
</dbReference>
<dbReference type="NCBIfam" id="NF037979">
    <property type="entry name" value="Na_transp"/>
    <property type="match status" value="1"/>
</dbReference>
<keyword evidence="4 10" id="KW-0812">Transmembrane</keyword>
<dbReference type="PROSITE" id="PS00610">
    <property type="entry name" value="NA_NEUROTRAN_SYMP_1"/>
    <property type="match status" value="1"/>
</dbReference>
<feature type="binding site" evidence="8">
    <location>
        <position position="36"/>
    </location>
    <ligand>
        <name>Na(+)</name>
        <dbReference type="ChEBI" id="CHEBI:29101"/>
        <label>1</label>
    </ligand>
</feature>
<feature type="transmembrane region" description="Helical" evidence="11">
    <location>
        <begin position="442"/>
        <end position="464"/>
    </location>
</feature>
<name>A0A8B6CE57_MYTGA</name>
<keyword evidence="13" id="KW-1185">Reference proteome</keyword>
<dbReference type="GO" id="GO:0005886">
    <property type="term" value="C:plasma membrane"/>
    <property type="evidence" value="ECO:0007669"/>
    <property type="project" value="TreeGrafter"/>
</dbReference>
<comment type="subcellular location">
    <subcellularLocation>
        <location evidence="1">Membrane</location>
        <topology evidence="1">Multi-pass membrane protein</topology>
    </subcellularLocation>
</comment>
<evidence type="ECO:0000256" key="11">
    <source>
        <dbReference type="SAM" id="Phobius"/>
    </source>
</evidence>
<feature type="disulfide bond" evidence="9">
    <location>
        <begin position="138"/>
        <end position="147"/>
    </location>
</feature>
<feature type="binding site" evidence="8">
    <location>
        <position position="316"/>
    </location>
    <ligand>
        <name>Na(+)</name>
        <dbReference type="ChEBI" id="CHEBI:29101"/>
        <label>1</label>
    </ligand>
</feature>
<proteinExistence type="inferred from homology"/>
<dbReference type="GO" id="GO:0015179">
    <property type="term" value="F:L-amino acid transmembrane transporter activity"/>
    <property type="evidence" value="ECO:0007669"/>
    <property type="project" value="TreeGrafter"/>
</dbReference>
<evidence type="ECO:0000256" key="10">
    <source>
        <dbReference type="RuleBase" id="RU003732"/>
    </source>
</evidence>
<evidence type="ECO:0000256" key="2">
    <source>
        <dbReference type="ARBA" id="ARBA00006459"/>
    </source>
</evidence>
<dbReference type="SUPFAM" id="SSF161070">
    <property type="entry name" value="SNF-like"/>
    <property type="match status" value="1"/>
</dbReference>
<protein>
    <recommendedName>
        <fullName evidence="10">Transporter</fullName>
    </recommendedName>
</protein>
<feature type="binding site" evidence="8">
    <location>
        <position position="40"/>
    </location>
    <ligand>
        <name>Na(+)</name>
        <dbReference type="ChEBI" id="CHEBI:29101"/>
        <label>1</label>
    </ligand>
</feature>
<evidence type="ECO:0000256" key="3">
    <source>
        <dbReference type="ARBA" id="ARBA00022448"/>
    </source>
</evidence>